<dbReference type="Proteomes" id="UP000271098">
    <property type="component" value="Unassembled WGS sequence"/>
</dbReference>
<keyword evidence="1" id="KW-0175">Coiled coil</keyword>
<evidence type="ECO:0000313" key="4">
    <source>
        <dbReference type="WBParaSite" id="GPUH_0001703401-mRNA-1"/>
    </source>
</evidence>
<gene>
    <name evidence="2" type="ORF">GPUH_LOCUS17012</name>
</gene>
<reference evidence="4" key="1">
    <citation type="submission" date="2016-06" db="UniProtKB">
        <authorList>
            <consortium name="WormBaseParasite"/>
        </authorList>
    </citation>
    <scope>IDENTIFICATION</scope>
</reference>
<proteinExistence type="predicted"/>
<dbReference type="Gene3D" id="1.10.287.1490">
    <property type="match status" value="1"/>
</dbReference>
<name>A0A183E7S1_9BILA</name>
<evidence type="ECO:0000256" key="1">
    <source>
        <dbReference type="SAM" id="Coils"/>
    </source>
</evidence>
<evidence type="ECO:0000313" key="2">
    <source>
        <dbReference type="EMBL" id="VDN28997.1"/>
    </source>
</evidence>
<dbReference type="EMBL" id="UYRT01084553">
    <property type="protein sequence ID" value="VDN28997.1"/>
    <property type="molecule type" value="Genomic_DNA"/>
</dbReference>
<feature type="coiled-coil region" evidence="1">
    <location>
        <begin position="163"/>
        <end position="255"/>
    </location>
</feature>
<keyword evidence="3" id="KW-1185">Reference proteome</keyword>
<dbReference type="OrthoDB" id="5917859at2759"/>
<feature type="coiled-coil region" evidence="1">
    <location>
        <begin position="21"/>
        <end position="83"/>
    </location>
</feature>
<organism evidence="4">
    <name type="scientific">Gongylonema pulchrum</name>
    <dbReference type="NCBI Taxonomy" id="637853"/>
    <lineage>
        <taxon>Eukaryota</taxon>
        <taxon>Metazoa</taxon>
        <taxon>Ecdysozoa</taxon>
        <taxon>Nematoda</taxon>
        <taxon>Chromadorea</taxon>
        <taxon>Rhabditida</taxon>
        <taxon>Spirurina</taxon>
        <taxon>Spiruromorpha</taxon>
        <taxon>Spiruroidea</taxon>
        <taxon>Gongylonematidae</taxon>
        <taxon>Gongylonema</taxon>
    </lineage>
</organism>
<accession>A0A183E7S1</accession>
<dbReference type="AlphaFoldDB" id="A0A183E7S1"/>
<sequence>MLLWGPIFHCSEKETVNDICYEELKRQKEDAERQLVDERARTVVLQNATEQLEWSLGEFKQWLSDARARIGDLERMLDEEKCRSHLLANLNEVLDTKPDQIPLGQQAALEVKALPELNEELRTKQREIDDLITRAKDAEWSLGEHKQWLTDANNRANHLDQLCHEKDLAIEDLTNKLRDAEHQLLEIHAPDNIDELNSTIANLRNELTGAEKTVQELDKAKKDAEWFLGEHKDWLQNANNRIKDLEEACIQKDAIHNDTVRTLNEKIAELQRR</sequence>
<protein>
    <submittedName>
        <fullName evidence="4">Myosin_tail_1 domain-containing protein</fullName>
    </submittedName>
</protein>
<reference evidence="2 3" key="2">
    <citation type="submission" date="2018-11" db="EMBL/GenBank/DDBJ databases">
        <authorList>
            <consortium name="Pathogen Informatics"/>
        </authorList>
    </citation>
    <scope>NUCLEOTIDE SEQUENCE [LARGE SCALE GENOMIC DNA]</scope>
</reference>
<evidence type="ECO:0000313" key="3">
    <source>
        <dbReference type="Proteomes" id="UP000271098"/>
    </source>
</evidence>
<dbReference type="WBParaSite" id="GPUH_0001703401-mRNA-1">
    <property type="protein sequence ID" value="GPUH_0001703401-mRNA-1"/>
    <property type="gene ID" value="GPUH_0001703401"/>
</dbReference>